<dbReference type="GO" id="GO:0033387">
    <property type="term" value="P:putrescine biosynthetic process from arginine, via ornithine"/>
    <property type="evidence" value="ECO:0007669"/>
    <property type="project" value="TreeGrafter"/>
</dbReference>
<dbReference type="Pfam" id="PF02784">
    <property type="entry name" value="Orn_Arg_deC_N"/>
    <property type="match status" value="1"/>
</dbReference>
<dbReference type="SUPFAM" id="SSF51419">
    <property type="entry name" value="PLP-binding barrel"/>
    <property type="match status" value="1"/>
</dbReference>
<evidence type="ECO:0000256" key="2">
    <source>
        <dbReference type="ARBA" id="ARBA00008872"/>
    </source>
</evidence>
<feature type="modified residue" description="N6-(pyridoxal phosphate)lysine" evidence="9">
    <location>
        <position position="103"/>
    </location>
</feature>
<dbReference type="InterPro" id="IPR002433">
    <property type="entry name" value="Orn_de-COase"/>
</dbReference>
<protein>
    <recommendedName>
        <fullName evidence="6">ornithine decarboxylase</fullName>
        <ecNumber evidence="6">4.1.1.17</ecNumber>
    </recommendedName>
</protein>
<proteinExistence type="inferred from homology"/>
<dbReference type="InterPro" id="IPR029066">
    <property type="entry name" value="PLP-binding_barrel"/>
</dbReference>
<dbReference type="InterPro" id="IPR009006">
    <property type="entry name" value="Ala_racemase/Decarboxylase_C"/>
</dbReference>
<dbReference type="GO" id="GO:0005737">
    <property type="term" value="C:cytoplasm"/>
    <property type="evidence" value="ECO:0007669"/>
    <property type="project" value="TreeGrafter"/>
</dbReference>
<dbReference type="Gene3D" id="2.40.37.10">
    <property type="entry name" value="Lyase, Ornithine Decarboxylase, Chain A, domain 1"/>
    <property type="match status" value="1"/>
</dbReference>
<evidence type="ECO:0000256" key="9">
    <source>
        <dbReference type="PIRSR" id="PIRSR600183-50"/>
    </source>
</evidence>
<evidence type="ECO:0000256" key="5">
    <source>
        <dbReference type="ARBA" id="ARBA00034115"/>
    </source>
</evidence>
<evidence type="ECO:0000256" key="8">
    <source>
        <dbReference type="ARBA" id="ARBA00049127"/>
    </source>
</evidence>
<comment type="caution">
    <text evidence="11">The sequence shown here is derived from an EMBL/GenBank/DDBJ whole genome shotgun (WGS) entry which is preliminary data.</text>
</comment>
<reference evidence="11" key="1">
    <citation type="submission" date="2023-01" db="EMBL/GenBank/DDBJ databases">
        <title>Metagenome sequencing of chrysophaentin producing Chrysophaeum taylorii.</title>
        <authorList>
            <person name="Davison J."/>
            <person name="Bewley C."/>
        </authorList>
    </citation>
    <scope>NUCLEOTIDE SEQUENCE</scope>
    <source>
        <strain evidence="11">NIES-1699</strain>
    </source>
</reference>
<dbReference type="PRINTS" id="PR01179">
    <property type="entry name" value="ODADCRBXLASE"/>
</dbReference>
<dbReference type="GO" id="GO:0004586">
    <property type="term" value="F:ornithine decarboxylase activity"/>
    <property type="evidence" value="ECO:0007669"/>
    <property type="project" value="UniProtKB-EC"/>
</dbReference>
<dbReference type="FunFam" id="3.20.20.10:FF:000008">
    <property type="entry name" value="Ornithine decarboxylase"/>
    <property type="match status" value="1"/>
</dbReference>
<comment type="cofactor">
    <cofactor evidence="1 9">
        <name>pyridoxal 5'-phosphate</name>
        <dbReference type="ChEBI" id="CHEBI:597326"/>
    </cofactor>
</comment>
<dbReference type="PRINTS" id="PR01182">
    <property type="entry name" value="ORNDCRBXLASE"/>
</dbReference>
<dbReference type="Gene3D" id="3.20.20.10">
    <property type="entry name" value="Alanine racemase"/>
    <property type="match status" value="1"/>
</dbReference>
<dbReference type="PANTHER" id="PTHR11482:SF6">
    <property type="entry name" value="ORNITHINE DECARBOXYLASE 1-RELATED"/>
    <property type="match status" value="1"/>
</dbReference>
<evidence type="ECO:0000259" key="10">
    <source>
        <dbReference type="Pfam" id="PF02784"/>
    </source>
</evidence>
<dbReference type="InterPro" id="IPR000183">
    <property type="entry name" value="Orn/DAP/Arg_de-COase"/>
</dbReference>
<sequence length="472" mass="51635">MTGVQEDAWQRREARMRRIVAAWEERAAKVVAAAAPARVERGGAWRATRSKAVSLANGRKGVREFAAQQPGELFWVVDLGCVEKLFAHWVRSLPRVRPHYAVKCFPDARVLEVLRELGCGFDCASAGEVEMVGGAAPIIFANPCKRPEDLECISKHKIALATFDSVSEINKLKKWCPDCSGVLRLRADDPDSRLPFGVKYGALLSEVPGLKAAADRCGVKIAGVSFHVGSGARTARAYRAAIEAARTIMTPDMTVLDLGGGFCGDFDKEGNPRLSAAGDVDLVRVINSALDDFFPQLDWPHLDIIAEPGRYFAESVATLCARVIGERRRGRHNEYWISDGVYGAFNALIYDAWLPHAIVEPHRPPADPNTTTTVFGPTCDSLDVLFYRVHPAPEIRMGDLLLFPNSGAYTLAGATDKFNGIPATPRAGIPVFYVRSDSMRDTSSSSSSSSSSEGELLYSDKPPMELIRYFLD</sequence>
<dbReference type="SUPFAM" id="SSF50621">
    <property type="entry name" value="Alanine racemase C-terminal domain-like"/>
    <property type="match status" value="1"/>
</dbReference>
<evidence type="ECO:0000256" key="4">
    <source>
        <dbReference type="ARBA" id="ARBA00023239"/>
    </source>
</evidence>
<evidence type="ECO:0000313" key="12">
    <source>
        <dbReference type="Proteomes" id="UP001230188"/>
    </source>
</evidence>
<keyword evidence="12" id="KW-1185">Reference proteome</keyword>
<evidence type="ECO:0000313" key="11">
    <source>
        <dbReference type="EMBL" id="KAJ8602652.1"/>
    </source>
</evidence>
<evidence type="ECO:0000256" key="1">
    <source>
        <dbReference type="ARBA" id="ARBA00001933"/>
    </source>
</evidence>
<accession>A0AAD7XLD8</accession>
<feature type="active site" description="Proton donor" evidence="9">
    <location>
        <position position="379"/>
    </location>
</feature>
<dbReference type="AlphaFoldDB" id="A0AAD7XLD8"/>
<dbReference type="EMBL" id="JAQMWT010000373">
    <property type="protein sequence ID" value="KAJ8602652.1"/>
    <property type="molecule type" value="Genomic_DNA"/>
</dbReference>
<dbReference type="CDD" id="cd00622">
    <property type="entry name" value="PLPDE_III_ODC"/>
    <property type="match status" value="1"/>
</dbReference>
<dbReference type="PROSITE" id="PS00878">
    <property type="entry name" value="ODR_DC_2_1"/>
    <property type="match status" value="1"/>
</dbReference>
<comment type="subunit">
    <text evidence="7">Homodimer. Only the dimer is catalytically active, as the active sites are constructed of residues from both monomers.</text>
</comment>
<dbReference type="InterPro" id="IPR022644">
    <property type="entry name" value="De-COase2_N"/>
</dbReference>
<evidence type="ECO:0000256" key="3">
    <source>
        <dbReference type="ARBA" id="ARBA00022898"/>
    </source>
</evidence>
<dbReference type="Proteomes" id="UP001230188">
    <property type="component" value="Unassembled WGS sequence"/>
</dbReference>
<gene>
    <name evidence="11" type="ORF">CTAYLR_004092</name>
</gene>
<evidence type="ECO:0000256" key="6">
    <source>
        <dbReference type="ARBA" id="ARBA00034138"/>
    </source>
</evidence>
<comment type="similarity">
    <text evidence="2">Belongs to the Orn/Lys/Arg decarboxylase class-II family.</text>
</comment>
<dbReference type="InterPro" id="IPR022653">
    <property type="entry name" value="De-COase2_pyr-phos_BS"/>
</dbReference>
<keyword evidence="3 9" id="KW-0663">Pyridoxal phosphate</keyword>
<comment type="pathway">
    <text evidence="5">Amine and polyamine biosynthesis; putrescine biosynthesis via L-ornithine pathway; putrescine from L-ornithine: step 1/1.</text>
</comment>
<dbReference type="PANTHER" id="PTHR11482">
    <property type="entry name" value="ARGININE/DIAMINOPIMELATE/ORNITHINE DECARBOXYLASE"/>
    <property type="match status" value="1"/>
</dbReference>
<keyword evidence="4" id="KW-0456">Lyase</keyword>
<name>A0AAD7XLD8_9STRA</name>
<evidence type="ECO:0000256" key="7">
    <source>
        <dbReference type="ARBA" id="ARBA00046672"/>
    </source>
</evidence>
<comment type="catalytic activity">
    <reaction evidence="8">
        <text>L-ornithine + H(+) = putrescine + CO2</text>
        <dbReference type="Rhea" id="RHEA:22964"/>
        <dbReference type="ChEBI" id="CHEBI:15378"/>
        <dbReference type="ChEBI" id="CHEBI:16526"/>
        <dbReference type="ChEBI" id="CHEBI:46911"/>
        <dbReference type="ChEBI" id="CHEBI:326268"/>
        <dbReference type="EC" id="4.1.1.17"/>
    </reaction>
</comment>
<organism evidence="11 12">
    <name type="scientific">Chrysophaeum taylorii</name>
    <dbReference type="NCBI Taxonomy" id="2483200"/>
    <lineage>
        <taxon>Eukaryota</taxon>
        <taxon>Sar</taxon>
        <taxon>Stramenopiles</taxon>
        <taxon>Ochrophyta</taxon>
        <taxon>Pelagophyceae</taxon>
        <taxon>Pelagomonadales</taxon>
        <taxon>Pelagomonadaceae</taxon>
        <taxon>Chrysophaeum</taxon>
    </lineage>
</organism>
<dbReference type="EC" id="4.1.1.17" evidence="6"/>
<feature type="domain" description="Orn/DAP/Arg decarboxylase 2 N-terminal" evidence="10">
    <location>
        <begin position="81"/>
        <end position="313"/>
    </location>
</feature>